<name>A0A8D0W0S0_PIG</name>
<dbReference type="PANTHER" id="PTHR10903:SF144">
    <property type="entry name" value="GTPASE IMAP FAMILY MEMBER 6"/>
    <property type="match status" value="1"/>
</dbReference>
<accession>A0A8D0W0S0</accession>
<keyword evidence="3" id="KW-0342">GTP-binding</keyword>
<dbReference type="InterPro" id="IPR045058">
    <property type="entry name" value="GIMA/IAN/Toc"/>
</dbReference>
<dbReference type="InterPro" id="IPR027417">
    <property type="entry name" value="P-loop_NTPase"/>
</dbReference>
<dbReference type="Ensembl" id="ENSSSCT00030032013.1">
    <property type="protein sequence ID" value="ENSSSCP00030014434.1"/>
    <property type="gene ID" value="ENSSSCG00030023043.1"/>
</dbReference>
<dbReference type="PANTHER" id="PTHR10903">
    <property type="entry name" value="GTPASE, IMAP FAMILY MEMBER-RELATED"/>
    <property type="match status" value="1"/>
</dbReference>
<evidence type="ECO:0000256" key="2">
    <source>
        <dbReference type="ARBA" id="ARBA00022741"/>
    </source>
</evidence>
<evidence type="ECO:0000259" key="5">
    <source>
        <dbReference type="PROSITE" id="PS51720"/>
    </source>
</evidence>
<evidence type="ECO:0000256" key="4">
    <source>
        <dbReference type="SAM" id="MobiDB-lite"/>
    </source>
</evidence>
<comment type="similarity">
    <text evidence="1">Belongs to the TRAFAC class TrmE-Era-EngA-EngB-Septin-like GTPase superfamily. AIG1/Toc34/Toc159-like paraseptin GTPase family. IAN subfamily.</text>
</comment>
<evidence type="ECO:0000256" key="1">
    <source>
        <dbReference type="ARBA" id="ARBA00008535"/>
    </source>
</evidence>
<keyword evidence="2" id="KW-0547">Nucleotide-binding</keyword>
<dbReference type="Proteomes" id="UP000694570">
    <property type="component" value="Unplaced"/>
</dbReference>
<proteinExistence type="inferred from homology"/>
<dbReference type="AlphaFoldDB" id="A0A8D0W0S0"/>
<dbReference type="SUPFAM" id="SSF52540">
    <property type="entry name" value="P-loop containing nucleoside triphosphate hydrolases"/>
    <property type="match status" value="1"/>
</dbReference>
<evidence type="ECO:0000256" key="3">
    <source>
        <dbReference type="ARBA" id="ARBA00023134"/>
    </source>
</evidence>
<dbReference type="Gene3D" id="3.40.50.300">
    <property type="entry name" value="P-loop containing nucleotide triphosphate hydrolases"/>
    <property type="match status" value="1"/>
</dbReference>
<feature type="compositionally biased region" description="Polar residues" evidence="4">
    <location>
        <begin position="43"/>
        <end position="54"/>
    </location>
</feature>
<feature type="region of interest" description="Disordered" evidence="4">
    <location>
        <begin position="1"/>
        <end position="112"/>
    </location>
</feature>
<reference evidence="6" key="1">
    <citation type="submission" date="2025-08" db="UniProtKB">
        <authorList>
            <consortium name="Ensembl"/>
        </authorList>
    </citation>
    <scope>IDENTIFICATION</scope>
</reference>
<organism evidence="6 7">
    <name type="scientific">Sus scrofa</name>
    <name type="common">Pig</name>
    <dbReference type="NCBI Taxonomy" id="9823"/>
    <lineage>
        <taxon>Eukaryota</taxon>
        <taxon>Metazoa</taxon>
        <taxon>Chordata</taxon>
        <taxon>Craniata</taxon>
        <taxon>Vertebrata</taxon>
        <taxon>Euteleostomi</taxon>
        <taxon>Mammalia</taxon>
        <taxon>Eutheria</taxon>
        <taxon>Laurasiatheria</taxon>
        <taxon>Artiodactyla</taxon>
        <taxon>Suina</taxon>
        <taxon>Suidae</taxon>
        <taxon>Sus</taxon>
    </lineage>
</organism>
<sequence length="360" mass="39517">DLRAPSRAGTQRRPVPGRGPPGSRPPQPPLPASVHRSLCPQEPLTSGQCLSQCSFLPLTESPPPHGNQSRGAGGSGKRVPQGGRGRLSPPSPRHLPSLNQCKQRSSDKKKAKVSCLFKPGLRADERTPRKLRLLLVGKPGSGKSATGNSILGRKLFKCKLSSRPVTQDFQRGCRVWAGRELEVIDTPDILSPRVAPGVAAQGFSRAIAFSFPGPHAVLLVTQLGRFTQEDQEVVRRLQEVFGVGVLAHTILVFTRKEDLGGGSLEEYLRETDNRELAQLDVICERRHCGFNNKVEGAEQEAQLEELMQQIESILWENEGHYYSNQACHYSPWNVLLQQAGEGQLHQGWGCEAGLSQESWL</sequence>
<dbReference type="InterPro" id="IPR006703">
    <property type="entry name" value="G_AIG1"/>
</dbReference>
<feature type="domain" description="AIG1-type G" evidence="5">
    <location>
        <begin position="128"/>
        <end position="331"/>
    </location>
</feature>
<evidence type="ECO:0000313" key="6">
    <source>
        <dbReference type="Ensembl" id="ENSSSCP00030014434.1"/>
    </source>
</evidence>
<dbReference type="GO" id="GO:0005525">
    <property type="term" value="F:GTP binding"/>
    <property type="evidence" value="ECO:0007669"/>
    <property type="project" value="UniProtKB-KW"/>
</dbReference>
<gene>
    <name evidence="6" type="primary">GIMAP6</name>
</gene>
<dbReference type="FunFam" id="3.40.50.300:FF:000366">
    <property type="entry name" value="GTPase, IMAP family member 2"/>
    <property type="match status" value="1"/>
</dbReference>
<dbReference type="CDD" id="cd01852">
    <property type="entry name" value="AIG1"/>
    <property type="match status" value="1"/>
</dbReference>
<protein>
    <submittedName>
        <fullName evidence="6">GTPase, IMAP family member 6</fullName>
    </submittedName>
</protein>
<evidence type="ECO:0000313" key="7">
    <source>
        <dbReference type="Proteomes" id="UP000694570"/>
    </source>
</evidence>
<feature type="compositionally biased region" description="Pro residues" evidence="4">
    <location>
        <begin position="17"/>
        <end position="31"/>
    </location>
</feature>
<dbReference type="PROSITE" id="PS51720">
    <property type="entry name" value="G_AIG1"/>
    <property type="match status" value="1"/>
</dbReference>
<dbReference type="Pfam" id="PF04548">
    <property type="entry name" value="AIG1"/>
    <property type="match status" value="1"/>
</dbReference>